<comment type="caution">
    <text evidence="3">The sequence shown here is derived from an EMBL/GenBank/DDBJ whole genome shotgun (WGS) entry which is preliminary data.</text>
</comment>
<dbReference type="InterPro" id="IPR052345">
    <property type="entry name" value="Rad_response_metalloprotease"/>
</dbReference>
<dbReference type="RefSeq" id="WP_203823697.1">
    <property type="nucleotide sequence ID" value="NZ_BAAATY010000005.1"/>
</dbReference>
<keyword evidence="4" id="KW-1185">Reference proteome</keyword>
<evidence type="ECO:0000256" key="1">
    <source>
        <dbReference type="SAM" id="MobiDB-lite"/>
    </source>
</evidence>
<evidence type="ECO:0000313" key="4">
    <source>
        <dbReference type="Proteomes" id="UP000624709"/>
    </source>
</evidence>
<dbReference type="Proteomes" id="UP000624709">
    <property type="component" value="Unassembled WGS sequence"/>
</dbReference>
<name>A0ABQ4B1D4_9ACTN</name>
<sequence length="269" mass="29281">MSPNEQHARQLAEAFRAEHGLDDTPIKDMHELVHVTKGIDVISMPVPDAEHGLSMHDPATGRVVIAVATTAHPMRQRSSIAHELGHVVAGDLERDTYLAPGERSPEEIRADAFARHLLLPLGGVRQRFPTEATEGVTLSVLSDLVQEFEVSPPIAAIQLRTLGLIDAATCTTWSAKSAANLATTFGWGSQYRSLTTDSTAPRAPQSLMARAVEGYQRGVLGITELAAWYGQDATELQKELGPPQSPDEDDEWDDDAPLFTEDGWQEQTS</sequence>
<protein>
    <recommendedName>
        <fullName evidence="2">IrrE N-terminal-like domain-containing protein</fullName>
    </recommendedName>
</protein>
<dbReference type="PANTHER" id="PTHR43236">
    <property type="entry name" value="ANTITOXIN HIGA1"/>
    <property type="match status" value="1"/>
</dbReference>
<reference evidence="3 4" key="1">
    <citation type="submission" date="2021-01" db="EMBL/GenBank/DDBJ databases">
        <title>Whole genome shotgun sequence of Actinoplanes palleronii NBRC 14916.</title>
        <authorList>
            <person name="Komaki H."/>
            <person name="Tamura T."/>
        </authorList>
    </citation>
    <scope>NUCLEOTIDE SEQUENCE [LARGE SCALE GENOMIC DNA]</scope>
    <source>
        <strain evidence="3 4">NBRC 14916</strain>
    </source>
</reference>
<feature type="compositionally biased region" description="Acidic residues" evidence="1">
    <location>
        <begin position="246"/>
        <end position="256"/>
    </location>
</feature>
<dbReference type="Gene3D" id="1.10.10.2910">
    <property type="match status" value="1"/>
</dbReference>
<feature type="region of interest" description="Disordered" evidence="1">
    <location>
        <begin position="234"/>
        <end position="269"/>
    </location>
</feature>
<gene>
    <name evidence="3" type="ORF">Apa02nite_005840</name>
</gene>
<feature type="domain" description="IrrE N-terminal-like" evidence="2">
    <location>
        <begin position="37"/>
        <end position="158"/>
    </location>
</feature>
<evidence type="ECO:0000313" key="3">
    <source>
        <dbReference type="EMBL" id="GIE64476.1"/>
    </source>
</evidence>
<dbReference type="InterPro" id="IPR010359">
    <property type="entry name" value="IrrE_HExxH"/>
</dbReference>
<evidence type="ECO:0000259" key="2">
    <source>
        <dbReference type="Pfam" id="PF06114"/>
    </source>
</evidence>
<dbReference type="Pfam" id="PF06114">
    <property type="entry name" value="Peptidase_M78"/>
    <property type="match status" value="1"/>
</dbReference>
<accession>A0ABQ4B1D4</accession>
<proteinExistence type="predicted"/>
<dbReference type="EMBL" id="BOMS01000009">
    <property type="protein sequence ID" value="GIE64476.1"/>
    <property type="molecule type" value="Genomic_DNA"/>
</dbReference>
<dbReference type="PANTHER" id="PTHR43236:SF1">
    <property type="entry name" value="BLL7220 PROTEIN"/>
    <property type="match status" value="1"/>
</dbReference>
<organism evidence="3 4">
    <name type="scientific">Actinoplanes palleronii</name>
    <dbReference type="NCBI Taxonomy" id="113570"/>
    <lineage>
        <taxon>Bacteria</taxon>
        <taxon>Bacillati</taxon>
        <taxon>Actinomycetota</taxon>
        <taxon>Actinomycetes</taxon>
        <taxon>Micromonosporales</taxon>
        <taxon>Micromonosporaceae</taxon>
        <taxon>Actinoplanes</taxon>
    </lineage>
</organism>